<sequence length="599" mass="66933">MALAKIAKLHSGIKERGPGLDLKIPVRVRCYPNGTMDGAEDIAKAEKLIKEEWAEYEQRSGKEVANGALRSTLVLQPMDISLAEYEDVIEPQLPQAIEHLVRDNVWFSTVALHLNVDAYIRNDRRTLKTVFGQLLSSVFDTKRRSIELANGPYDWNTPPTESVHPLQLGKLKLGCGSLNGSEFEMLFSAAAVNQITATLELSGPDESDESKMWWKWLAYGVFSRRAHDCSALRSLSLVSVCSISIADMEAFSAVLNSDHPEEDLFGLPRGSVPERDVTLRAGAPIRWDLNSSLHPNASSRNLHSDSEVSPVRTFGDDGVSLWVDVLIPGYGHCQVQREDCYSSDQIRIKQNDDGGLKSLQIRLTYDTEIRDGLPRFLGTIGSSLEQLVLSEPSEALDVAMILRSCPNLHQLCLCGRLIELQLNLNNYVFDPDSPLLGMKWNQVAEISKCLSNTNNDLVRCVRQLRVQLAIPKGALGYVSGSHKGKLNALLRMLKTNQYLERIHLIVPIKYRNYRKAFSQHHLTPTTQASPLDLKVKLAFLSVTVSRKKPATAMGNKTRRQSHSDYQLDKLDVLVFSKIFGFAAPPVLRQVVFRAVHPLF</sequence>
<accession>A0A6G0NQ24</accession>
<name>A0A6G0NQ24_9STRA</name>
<dbReference type="AlphaFoldDB" id="A0A6G0NQ24"/>
<dbReference type="EMBL" id="QXGC01000893">
    <property type="protein sequence ID" value="KAE9217390.1"/>
    <property type="molecule type" value="Genomic_DNA"/>
</dbReference>
<protein>
    <submittedName>
        <fullName evidence="1">Uncharacterized protein</fullName>
    </submittedName>
</protein>
<gene>
    <name evidence="1" type="ORF">PF004_g14168</name>
</gene>
<dbReference type="Proteomes" id="UP000476176">
    <property type="component" value="Unassembled WGS sequence"/>
</dbReference>
<proteinExistence type="predicted"/>
<evidence type="ECO:0000313" key="1">
    <source>
        <dbReference type="EMBL" id="KAE9217390.1"/>
    </source>
</evidence>
<comment type="caution">
    <text evidence="1">The sequence shown here is derived from an EMBL/GenBank/DDBJ whole genome shotgun (WGS) entry which is preliminary data.</text>
</comment>
<reference evidence="1 2" key="1">
    <citation type="submission" date="2018-09" db="EMBL/GenBank/DDBJ databases">
        <title>Genomic investigation of the strawberry pathogen Phytophthora fragariae indicates pathogenicity is determined by transcriptional variation in three key races.</title>
        <authorList>
            <person name="Adams T.M."/>
            <person name="Armitage A.D."/>
            <person name="Sobczyk M.K."/>
            <person name="Bates H.J."/>
            <person name="Dunwell J.M."/>
            <person name="Nellist C.F."/>
            <person name="Harrison R.J."/>
        </authorList>
    </citation>
    <scope>NUCLEOTIDE SEQUENCE [LARGE SCALE GENOMIC DNA]</scope>
    <source>
        <strain evidence="1 2">BC-23</strain>
    </source>
</reference>
<organism evidence="1 2">
    <name type="scientific">Phytophthora fragariae</name>
    <dbReference type="NCBI Taxonomy" id="53985"/>
    <lineage>
        <taxon>Eukaryota</taxon>
        <taxon>Sar</taxon>
        <taxon>Stramenopiles</taxon>
        <taxon>Oomycota</taxon>
        <taxon>Peronosporomycetes</taxon>
        <taxon>Peronosporales</taxon>
        <taxon>Peronosporaceae</taxon>
        <taxon>Phytophthora</taxon>
    </lineage>
</organism>
<evidence type="ECO:0000313" key="2">
    <source>
        <dbReference type="Proteomes" id="UP000476176"/>
    </source>
</evidence>